<dbReference type="EMBL" id="CP030840">
    <property type="protein sequence ID" value="AXC11467.1"/>
    <property type="molecule type" value="Genomic_DNA"/>
</dbReference>
<evidence type="ECO:0000313" key="1">
    <source>
        <dbReference type="EMBL" id="AXC11467.1"/>
    </source>
</evidence>
<name>A0A2Z5FYC4_9BACT</name>
<gene>
    <name evidence="1" type="ORF">ACPOL_2143</name>
</gene>
<dbReference type="Proteomes" id="UP000253606">
    <property type="component" value="Chromosome"/>
</dbReference>
<evidence type="ECO:0000313" key="2">
    <source>
        <dbReference type="Proteomes" id="UP000253606"/>
    </source>
</evidence>
<reference evidence="1 2" key="1">
    <citation type="journal article" date="2018" name="Front. Microbiol.">
        <title>Hydrolytic Capabilities as a Key to Environmental Success: Chitinolytic and Cellulolytic Acidobacteria From Acidic Sub-arctic Soils and Boreal Peatlands.</title>
        <authorList>
            <person name="Belova S.E."/>
            <person name="Ravin N.V."/>
            <person name="Pankratov T.A."/>
            <person name="Rakitin A.L."/>
            <person name="Ivanova A.A."/>
            <person name="Beletsky A.V."/>
            <person name="Mardanov A.V."/>
            <person name="Sinninghe Damste J.S."/>
            <person name="Dedysh S.N."/>
        </authorList>
    </citation>
    <scope>NUCLEOTIDE SEQUENCE [LARGE SCALE GENOMIC DNA]</scope>
    <source>
        <strain evidence="1 2">SBC82</strain>
    </source>
</reference>
<sequence>MVASIGPMSFFGFRDRLGVGRNLGARPNLVDRCLVCALYSASQASTTTSCILLGKGIQRVLISWGTSVENSKPPFGARKGRCLKGRRYGKAISRD</sequence>
<dbReference type="AlphaFoldDB" id="A0A2Z5FYC4"/>
<keyword evidence="2" id="KW-1185">Reference proteome</keyword>
<proteinExistence type="predicted"/>
<organism evidence="1 2">
    <name type="scientific">Acidisarcina polymorpha</name>
    <dbReference type="NCBI Taxonomy" id="2211140"/>
    <lineage>
        <taxon>Bacteria</taxon>
        <taxon>Pseudomonadati</taxon>
        <taxon>Acidobacteriota</taxon>
        <taxon>Terriglobia</taxon>
        <taxon>Terriglobales</taxon>
        <taxon>Acidobacteriaceae</taxon>
        <taxon>Acidisarcina</taxon>
    </lineage>
</organism>
<protein>
    <submittedName>
        <fullName evidence="1">Uncharacterized protein</fullName>
    </submittedName>
</protein>
<accession>A0A2Z5FYC4</accession>
<dbReference type="KEGG" id="abas:ACPOL_2143"/>